<dbReference type="PANTHER" id="PTHR22981:SF7">
    <property type="entry name" value="3-HYDROXYISOBUTYRATE DEHYDROGENASE, MITOCHONDRIAL"/>
    <property type="match status" value="1"/>
</dbReference>
<dbReference type="InterPro" id="IPR013328">
    <property type="entry name" value="6PGD_dom2"/>
</dbReference>
<dbReference type="GO" id="GO:0008442">
    <property type="term" value="F:3-hydroxyisobutyrate dehydrogenase activity"/>
    <property type="evidence" value="ECO:0007669"/>
    <property type="project" value="TreeGrafter"/>
</dbReference>
<keyword evidence="2" id="KW-0520">NAD</keyword>
<protein>
    <recommendedName>
        <fullName evidence="3">3-hydroxyisobutyrate dehydrogenase-like NAD-binding domain-containing protein</fullName>
    </recommendedName>
</protein>
<evidence type="ECO:0000256" key="2">
    <source>
        <dbReference type="ARBA" id="ARBA00023027"/>
    </source>
</evidence>
<dbReference type="Gene3D" id="1.10.1040.10">
    <property type="entry name" value="N-(1-d-carboxylethyl)-l-norvaline Dehydrogenase, domain 2"/>
    <property type="match status" value="1"/>
</dbReference>
<dbReference type="GO" id="GO:0051287">
    <property type="term" value="F:NAD binding"/>
    <property type="evidence" value="ECO:0007669"/>
    <property type="project" value="InterPro"/>
</dbReference>
<dbReference type="InterPro" id="IPR029154">
    <property type="entry name" value="HIBADH-like_NADP-bd"/>
</dbReference>
<dbReference type="PANTHER" id="PTHR22981">
    <property type="entry name" value="3-HYDROXYISOBUTYRATE DEHYDROGENASE-RELATED"/>
    <property type="match status" value="1"/>
</dbReference>
<dbReference type="Pfam" id="PF14833">
    <property type="entry name" value="NAD_binding_11"/>
    <property type="match status" value="1"/>
</dbReference>
<dbReference type="GO" id="GO:0005739">
    <property type="term" value="C:mitochondrion"/>
    <property type="evidence" value="ECO:0007669"/>
    <property type="project" value="TreeGrafter"/>
</dbReference>
<gene>
    <name evidence="4" type="ORF">SK128_000614</name>
</gene>
<keyword evidence="5" id="KW-1185">Reference proteome</keyword>
<accession>A0AAN9A087</accession>
<evidence type="ECO:0000259" key="3">
    <source>
        <dbReference type="Pfam" id="PF14833"/>
    </source>
</evidence>
<dbReference type="InterPro" id="IPR008927">
    <property type="entry name" value="6-PGluconate_DH-like_C_sf"/>
</dbReference>
<feature type="domain" description="3-hydroxyisobutyrate dehydrogenase-like NAD-binding" evidence="3">
    <location>
        <begin position="28"/>
        <end position="85"/>
    </location>
</feature>
<dbReference type="GO" id="GO:0006574">
    <property type="term" value="P:L-valine catabolic process"/>
    <property type="evidence" value="ECO:0007669"/>
    <property type="project" value="TreeGrafter"/>
</dbReference>
<dbReference type="Proteomes" id="UP001381693">
    <property type="component" value="Unassembled WGS sequence"/>
</dbReference>
<evidence type="ECO:0000256" key="1">
    <source>
        <dbReference type="ARBA" id="ARBA00023002"/>
    </source>
</evidence>
<reference evidence="4 5" key="1">
    <citation type="submission" date="2023-11" db="EMBL/GenBank/DDBJ databases">
        <title>Halocaridina rubra genome assembly.</title>
        <authorList>
            <person name="Smith C."/>
        </authorList>
    </citation>
    <scope>NUCLEOTIDE SEQUENCE [LARGE SCALE GENOMIC DNA]</scope>
    <source>
        <strain evidence="4">EP-1</strain>
        <tissue evidence="4">Whole</tissue>
    </source>
</reference>
<evidence type="ECO:0000313" key="4">
    <source>
        <dbReference type="EMBL" id="KAK7063249.1"/>
    </source>
</evidence>
<dbReference type="AlphaFoldDB" id="A0AAN9A087"/>
<keyword evidence="1" id="KW-0560">Oxidoreductase</keyword>
<organism evidence="4 5">
    <name type="scientific">Halocaridina rubra</name>
    <name type="common">Hawaiian red shrimp</name>
    <dbReference type="NCBI Taxonomy" id="373956"/>
    <lineage>
        <taxon>Eukaryota</taxon>
        <taxon>Metazoa</taxon>
        <taxon>Ecdysozoa</taxon>
        <taxon>Arthropoda</taxon>
        <taxon>Crustacea</taxon>
        <taxon>Multicrustacea</taxon>
        <taxon>Malacostraca</taxon>
        <taxon>Eumalacostraca</taxon>
        <taxon>Eucarida</taxon>
        <taxon>Decapoda</taxon>
        <taxon>Pleocyemata</taxon>
        <taxon>Caridea</taxon>
        <taxon>Atyoidea</taxon>
        <taxon>Atyidae</taxon>
        <taxon>Halocaridina</taxon>
    </lineage>
</organism>
<dbReference type="SUPFAM" id="SSF48179">
    <property type="entry name" value="6-phosphogluconate dehydrogenase C-terminal domain-like"/>
    <property type="match status" value="1"/>
</dbReference>
<evidence type="ECO:0000313" key="5">
    <source>
        <dbReference type="Proteomes" id="UP001381693"/>
    </source>
</evidence>
<comment type="caution">
    <text evidence="4">The sequence shown here is derived from an EMBL/GenBank/DDBJ whole genome shotgun (WGS) entry which is preliminary data.</text>
</comment>
<proteinExistence type="predicted"/>
<dbReference type="EMBL" id="JAXCGZ010020901">
    <property type="protein sequence ID" value="KAK7063249.1"/>
    <property type="molecule type" value="Genomic_DNA"/>
</dbReference>
<sequence length="91" mass="9927">MRQAKPYSFTVLTILNETSLFTKESVRLKGGFGTALMAKDLGLAQDAATQTVSPTPLGSLAHQIYRVMCNTGLANKDFSSVFKLLQDQSKE</sequence>
<name>A0AAN9A087_HALRR</name>